<dbReference type="EMBL" id="KV427630">
    <property type="protein sequence ID" value="KZT05422.1"/>
    <property type="molecule type" value="Genomic_DNA"/>
</dbReference>
<reference evidence="1 2" key="1">
    <citation type="journal article" date="2016" name="Mol. Biol. Evol.">
        <title>Comparative Genomics of Early-Diverging Mushroom-Forming Fungi Provides Insights into the Origins of Lignocellulose Decay Capabilities.</title>
        <authorList>
            <person name="Nagy L.G."/>
            <person name="Riley R."/>
            <person name="Tritt A."/>
            <person name="Adam C."/>
            <person name="Daum C."/>
            <person name="Floudas D."/>
            <person name="Sun H."/>
            <person name="Yadav J.S."/>
            <person name="Pangilinan J."/>
            <person name="Larsson K.H."/>
            <person name="Matsuura K."/>
            <person name="Barry K."/>
            <person name="Labutti K."/>
            <person name="Kuo R."/>
            <person name="Ohm R.A."/>
            <person name="Bhattacharya S.S."/>
            <person name="Shirouzu T."/>
            <person name="Yoshinaga Y."/>
            <person name="Martin F.M."/>
            <person name="Grigoriev I.V."/>
            <person name="Hibbett D.S."/>
        </authorList>
    </citation>
    <scope>NUCLEOTIDE SEQUENCE [LARGE SCALE GENOMIC DNA]</scope>
    <source>
        <strain evidence="1 2">93-53</strain>
    </source>
</reference>
<gene>
    <name evidence="1" type="ORF">LAESUDRAFT_813528</name>
</gene>
<dbReference type="OrthoDB" id="2799088at2759"/>
<protein>
    <submittedName>
        <fullName evidence="1">Uncharacterized protein</fullName>
    </submittedName>
</protein>
<proteinExistence type="predicted"/>
<organism evidence="1 2">
    <name type="scientific">Laetiporus sulphureus 93-53</name>
    <dbReference type="NCBI Taxonomy" id="1314785"/>
    <lineage>
        <taxon>Eukaryota</taxon>
        <taxon>Fungi</taxon>
        <taxon>Dikarya</taxon>
        <taxon>Basidiomycota</taxon>
        <taxon>Agaricomycotina</taxon>
        <taxon>Agaricomycetes</taxon>
        <taxon>Polyporales</taxon>
        <taxon>Laetiporus</taxon>
    </lineage>
</organism>
<dbReference type="Proteomes" id="UP000076871">
    <property type="component" value="Unassembled WGS sequence"/>
</dbReference>
<dbReference type="AlphaFoldDB" id="A0A165DQS0"/>
<dbReference type="RefSeq" id="XP_040763162.1">
    <property type="nucleotide sequence ID" value="XM_040914497.1"/>
</dbReference>
<dbReference type="InParanoid" id="A0A165DQS0"/>
<keyword evidence="2" id="KW-1185">Reference proteome</keyword>
<sequence length="208" mass="23196">MATMLANLQPTAYVPTSMLEDHDLSMYSLDYEFESEGRSLGLIEPVRNLTLADLSDMDIEKSLADISMTMELPEVPMFEPEPKSASRLLTSSPRPRCRRSYSDALLSVQSRQPEVFQSITCAPGLRDNSFEELRLECYSISFTATGQPPVPVSSDAPRGAIIPPFYAPFTNKRIEDRRNDDSEVADVSMSLEPSLLNAFDGGVQLRDY</sequence>
<evidence type="ECO:0000313" key="2">
    <source>
        <dbReference type="Proteomes" id="UP000076871"/>
    </source>
</evidence>
<evidence type="ECO:0000313" key="1">
    <source>
        <dbReference type="EMBL" id="KZT05422.1"/>
    </source>
</evidence>
<accession>A0A165DQS0</accession>
<name>A0A165DQS0_9APHY</name>
<dbReference type="GeneID" id="63831524"/>